<evidence type="ECO:0000256" key="2">
    <source>
        <dbReference type="ARBA" id="ARBA00023125"/>
    </source>
</evidence>
<keyword evidence="1" id="KW-0805">Transcription regulation</keyword>
<evidence type="ECO:0000256" key="1">
    <source>
        <dbReference type="ARBA" id="ARBA00023015"/>
    </source>
</evidence>
<dbReference type="OrthoDB" id="581021at2"/>
<dbReference type="CDD" id="cd00038">
    <property type="entry name" value="CAP_ED"/>
    <property type="match status" value="1"/>
</dbReference>
<dbReference type="InterPro" id="IPR036390">
    <property type="entry name" value="WH_DNA-bd_sf"/>
</dbReference>
<evidence type="ECO:0000313" key="5">
    <source>
        <dbReference type="EMBL" id="TCL68514.1"/>
    </source>
</evidence>
<dbReference type="SUPFAM" id="SSF51206">
    <property type="entry name" value="cAMP-binding domain-like"/>
    <property type="match status" value="1"/>
</dbReference>
<sequence length="241" mass="27719">MSFSRAGDSIIMMAKGGSPLFDLFTKEPRLREILACCPEQAAQRAKVTKAQSGKTIFRQGEPPPFFCILLSGHLRAYYTSSLGTRYRVLIHNPGEIMGEIEILEGRSCICTVEALTESTLLCLNKEDYLQWLQADRNFNMYIHRQLCDKVYLLSKKGAEDILYPLKYRLLNLVHYLLEENDWADGAGVPMRKETLEEELGVTVRSINRIIRELKTQGVLCYERGYLKVLSRQLLIREMNQF</sequence>
<dbReference type="InterPro" id="IPR050397">
    <property type="entry name" value="Env_Response_Regulators"/>
</dbReference>
<dbReference type="InterPro" id="IPR014710">
    <property type="entry name" value="RmlC-like_jellyroll"/>
</dbReference>
<dbReference type="SUPFAM" id="SSF46785">
    <property type="entry name" value="Winged helix' DNA-binding domain"/>
    <property type="match status" value="1"/>
</dbReference>
<dbReference type="GO" id="GO:0005829">
    <property type="term" value="C:cytosol"/>
    <property type="evidence" value="ECO:0007669"/>
    <property type="project" value="TreeGrafter"/>
</dbReference>
<dbReference type="GO" id="GO:0003700">
    <property type="term" value="F:DNA-binding transcription factor activity"/>
    <property type="evidence" value="ECO:0007669"/>
    <property type="project" value="TreeGrafter"/>
</dbReference>
<dbReference type="SMART" id="SM00100">
    <property type="entry name" value="cNMP"/>
    <property type="match status" value="1"/>
</dbReference>
<reference evidence="5 6" key="1">
    <citation type="submission" date="2019-03" db="EMBL/GenBank/DDBJ databases">
        <title>Genomic Encyclopedia of Type Strains, Phase IV (KMG-IV): sequencing the most valuable type-strain genomes for metagenomic binning, comparative biology and taxonomic classification.</title>
        <authorList>
            <person name="Goeker M."/>
        </authorList>
    </citation>
    <scope>NUCLEOTIDE SEQUENCE [LARGE SCALE GENOMIC DNA]</scope>
    <source>
        <strain evidence="5 6">LX-B</strain>
    </source>
</reference>
<dbReference type="PANTHER" id="PTHR24567:SF26">
    <property type="entry name" value="REGULATORY PROTEIN YEIL"/>
    <property type="match status" value="1"/>
</dbReference>
<dbReference type="PANTHER" id="PTHR24567">
    <property type="entry name" value="CRP FAMILY TRANSCRIPTIONAL REGULATORY PROTEIN"/>
    <property type="match status" value="1"/>
</dbReference>
<dbReference type="AlphaFoldDB" id="A0A4R1RQE1"/>
<protein>
    <submittedName>
        <fullName evidence="5">CRP-like cAMP-binding protein</fullName>
    </submittedName>
</protein>
<dbReference type="Gene3D" id="2.60.120.10">
    <property type="entry name" value="Jelly Rolls"/>
    <property type="match status" value="1"/>
</dbReference>
<gene>
    <name evidence="5" type="ORF">EDC14_101354</name>
</gene>
<proteinExistence type="predicted"/>
<keyword evidence="2" id="KW-0238">DNA-binding</keyword>
<name>A0A4R1RQE1_HYDET</name>
<dbReference type="Pfam" id="PF00027">
    <property type="entry name" value="cNMP_binding"/>
    <property type="match status" value="1"/>
</dbReference>
<dbReference type="Pfam" id="PF13545">
    <property type="entry name" value="HTH_Crp_2"/>
    <property type="match status" value="1"/>
</dbReference>
<keyword evidence="3" id="KW-0804">Transcription</keyword>
<organism evidence="5 6">
    <name type="scientific">Hydrogenispora ethanolica</name>
    <dbReference type="NCBI Taxonomy" id="1082276"/>
    <lineage>
        <taxon>Bacteria</taxon>
        <taxon>Bacillati</taxon>
        <taxon>Bacillota</taxon>
        <taxon>Hydrogenispora</taxon>
    </lineage>
</organism>
<dbReference type="Proteomes" id="UP000295008">
    <property type="component" value="Unassembled WGS sequence"/>
</dbReference>
<comment type="caution">
    <text evidence="5">The sequence shown here is derived from an EMBL/GenBank/DDBJ whole genome shotgun (WGS) entry which is preliminary data.</text>
</comment>
<evidence type="ECO:0000313" key="6">
    <source>
        <dbReference type="Proteomes" id="UP000295008"/>
    </source>
</evidence>
<accession>A0A4R1RQE1</accession>
<feature type="domain" description="Cyclic nucleotide-binding" evidence="4">
    <location>
        <begin position="51"/>
        <end position="132"/>
    </location>
</feature>
<evidence type="ECO:0000256" key="3">
    <source>
        <dbReference type="ARBA" id="ARBA00023163"/>
    </source>
</evidence>
<dbReference type="InterPro" id="IPR000595">
    <property type="entry name" value="cNMP-bd_dom"/>
</dbReference>
<dbReference type="EMBL" id="SLUN01000013">
    <property type="protein sequence ID" value="TCL68514.1"/>
    <property type="molecule type" value="Genomic_DNA"/>
</dbReference>
<dbReference type="GO" id="GO:0003677">
    <property type="term" value="F:DNA binding"/>
    <property type="evidence" value="ECO:0007669"/>
    <property type="project" value="UniProtKB-KW"/>
</dbReference>
<dbReference type="InterPro" id="IPR018490">
    <property type="entry name" value="cNMP-bd_dom_sf"/>
</dbReference>
<dbReference type="PROSITE" id="PS50042">
    <property type="entry name" value="CNMP_BINDING_3"/>
    <property type="match status" value="1"/>
</dbReference>
<dbReference type="InterPro" id="IPR012318">
    <property type="entry name" value="HTH_CRP"/>
</dbReference>
<evidence type="ECO:0000259" key="4">
    <source>
        <dbReference type="PROSITE" id="PS50042"/>
    </source>
</evidence>
<keyword evidence="6" id="KW-1185">Reference proteome</keyword>